<dbReference type="InterPro" id="IPR049316">
    <property type="entry name" value="GDC-P_C"/>
</dbReference>
<dbReference type="InterPro" id="IPR015424">
    <property type="entry name" value="PyrdxlP-dep_Trfase"/>
</dbReference>
<feature type="modified residue" description="N6-(pyridoxal phosphate)lysine" evidence="5">
    <location>
        <position position="274"/>
    </location>
</feature>
<dbReference type="InterPro" id="IPR015421">
    <property type="entry name" value="PyrdxlP-dep_Trfase_major"/>
</dbReference>
<name>A0A223KT12_9BACI</name>
<dbReference type="STRING" id="1314751.GCA_001591425_02459"/>
<dbReference type="Gene3D" id="3.40.640.10">
    <property type="entry name" value="Type I PLP-dependent aspartate aminotransferase-like (Major domain)"/>
    <property type="match status" value="1"/>
</dbReference>
<dbReference type="Gene3D" id="3.90.1150.10">
    <property type="entry name" value="Aspartate Aminotransferase, domain 1"/>
    <property type="match status" value="1"/>
</dbReference>
<evidence type="ECO:0000256" key="1">
    <source>
        <dbReference type="ARBA" id="ARBA00003788"/>
    </source>
</evidence>
<gene>
    <name evidence="5" type="primary">gcvPB</name>
    <name evidence="7" type="ORF">BC6307_14875</name>
</gene>
<dbReference type="SUPFAM" id="SSF53383">
    <property type="entry name" value="PLP-dependent transferases"/>
    <property type="match status" value="1"/>
</dbReference>
<feature type="domain" description="Glycine dehydrogenase C-terminal" evidence="6">
    <location>
        <begin position="355"/>
        <end position="455"/>
    </location>
</feature>
<dbReference type="GO" id="GO:0005960">
    <property type="term" value="C:glycine cleavage complex"/>
    <property type="evidence" value="ECO:0007669"/>
    <property type="project" value="TreeGrafter"/>
</dbReference>
<dbReference type="EMBL" id="CP018866">
    <property type="protein sequence ID" value="AST92484.1"/>
    <property type="molecule type" value="Genomic_DNA"/>
</dbReference>
<dbReference type="Proteomes" id="UP000215224">
    <property type="component" value="Chromosome"/>
</dbReference>
<evidence type="ECO:0000313" key="7">
    <source>
        <dbReference type="EMBL" id="AST92484.1"/>
    </source>
</evidence>
<organism evidence="7 8">
    <name type="scientific">Sutcliffiella cohnii</name>
    <dbReference type="NCBI Taxonomy" id="33932"/>
    <lineage>
        <taxon>Bacteria</taxon>
        <taxon>Bacillati</taxon>
        <taxon>Bacillota</taxon>
        <taxon>Bacilli</taxon>
        <taxon>Bacillales</taxon>
        <taxon>Bacillaceae</taxon>
        <taxon>Sutcliffiella</taxon>
    </lineage>
</organism>
<dbReference type="PANTHER" id="PTHR11773:SF1">
    <property type="entry name" value="GLYCINE DEHYDROGENASE (DECARBOXYLATING), MITOCHONDRIAL"/>
    <property type="match status" value="1"/>
</dbReference>
<evidence type="ECO:0000256" key="3">
    <source>
        <dbReference type="ARBA" id="ARBA00023002"/>
    </source>
</evidence>
<dbReference type="Gene3D" id="6.20.440.10">
    <property type="match status" value="1"/>
</dbReference>
<dbReference type="RefSeq" id="WP_066416497.1">
    <property type="nucleotide sequence ID" value="NZ_CP018866.1"/>
</dbReference>
<evidence type="ECO:0000256" key="4">
    <source>
        <dbReference type="ARBA" id="ARBA00049026"/>
    </source>
</evidence>
<comment type="subunit">
    <text evidence="5">The glycine cleavage system is composed of four proteins: P, T, L and H. In this organism, the P 'protein' is a heterodimer of two subunits.</text>
</comment>
<sequence>MNKQGNQPLIFELSKEGRIGYSLPEMDVPTINVEDVIPADYIRQEEPNLPEVSELDIMRHYTALSNRNHGVDSGFYPLGSCTMKYNPKINENVARFPGFAHIHPLQHESTVQGALALMYDLQQHLKEITGMDEVTLQPAAGAHGEWTGLMMIRAFHENNGDTNRTKVIVPDSAHGTNPASATVAGFETITVKSDENGLVDLEDLRRVVGPDTAALMLTNPNTLGLFEENILEMAEIIHGVGGKLYYDGANLNAVLSKARPGDMGFDVVHLNLHKTFTGPHGGGGPGSGPVGVKADLIPYLPKPLVVQHENGEYGFDYDRPQSIGRVKPYYGNFGINVRAYTYIRTMGPDGLKAVTEYAVLNANYMMRRLAEHYDLPFDRHCKHEFVLSGKRQKKLGVRTLDIAKRLLDFGYHPPTIYFPLNVEECIMIEPTETESKETLDEFIEAMIQIAKEAEENPEIVQEAPHTTVIGRLDETMAARKPILRYQPE</sequence>
<evidence type="ECO:0000256" key="2">
    <source>
        <dbReference type="ARBA" id="ARBA00022898"/>
    </source>
</evidence>
<comment type="cofactor">
    <cofactor evidence="5">
        <name>pyridoxal 5'-phosphate</name>
        <dbReference type="ChEBI" id="CHEBI:597326"/>
    </cofactor>
</comment>
<keyword evidence="3 5" id="KW-0560">Oxidoreductase</keyword>
<dbReference type="CDD" id="cd00613">
    <property type="entry name" value="GDC-P"/>
    <property type="match status" value="1"/>
</dbReference>
<dbReference type="KEGG" id="bcoh:BC6307_14875"/>
<dbReference type="PANTHER" id="PTHR11773">
    <property type="entry name" value="GLYCINE DEHYDROGENASE, DECARBOXYLATING"/>
    <property type="match status" value="1"/>
</dbReference>
<dbReference type="FunFam" id="3.40.640.10:FF:000034">
    <property type="entry name" value="Probable glycine dehydrogenase (decarboxylating) subunit 2"/>
    <property type="match status" value="1"/>
</dbReference>
<dbReference type="GO" id="GO:0019464">
    <property type="term" value="P:glycine decarboxylation via glycine cleavage system"/>
    <property type="evidence" value="ECO:0007669"/>
    <property type="project" value="UniProtKB-UniRule"/>
</dbReference>
<comment type="function">
    <text evidence="1 5">The glycine cleavage system catalyzes the degradation of glycine. The P protein binds the alpha-amino group of glycine through its pyridoxal phosphate cofactor; CO(2) is released and the remaining methylamine moiety is then transferred to the lipoamide cofactor of the H protein.</text>
</comment>
<dbReference type="InterPro" id="IPR023012">
    <property type="entry name" value="GcvPB"/>
</dbReference>
<protein>
    <recommendedName>
        <fullName evidence="5">Probable glycine dehydrogenase (decarboxylating) subunit 2</fullName>
        <ecNumber evidence="5">1.4.4.2</ecNumber>
    </recommendedName>
    <alternativeName>
        <fullName evidence="5">Glycine cleavage system P-protein subunit 2</fullName>
    </alternativeName>
    <alternativeName>
        <fullName evidence="5">Glycine decarboxylase subunit 2</fullName>
    </alternativeName>
    <alternativeName>
        <fullName evidence="5">Glycine dehydrogenase (aminomethyl-transferring) subunit 2</fullName>
    </alternativeName>
</protein>
<dbReference type="InterPro" id="IPR015422">
    <property type="entry name" value="PyrdxlP-dep_Trfase_small"/>
</dbReference>
<evidence type="ECO:0000313" key="8">
    <source>
        <dbReference type="Proteomes" id="UP000215224"/>
    </source>
</evidence>
<reference evidence="7 8" key="1">
    <citation type="submission" date="2016-12" db="EMBL/GenBank/DDBJ databases">
        <title>The whole genome sequencing and assembly of Bacillus cohnii DSM 6307T strain.</title>
        <authorList>
            <person name="Lee Y.-J."/>
            <person name="Yi H."/>
            <person name="Bahn Y.-S."/>
            <person name="Kim J.F."/>
            <person name="Lee D.-W."/>
        </authorList>
    </citation>
    <scope>NUCLEOTIDE SEQUENCE [LARGE SCALE GENOMIC DNA]</scope>
    <source>
        <strain evidence="7 8">DSM 6307</strain>
    </source>
</reference>
<dbReference type="AlphaFoldDB" id="A0A223KT12"/>
<dbReference type="GO" id="GO:0016594">
    <property type="term" value="F:glycine binding"/>
    <property type="evidence" value="ECO:0007669"/>
    <property type="project" value="TreeGrafter"/>
</dbReference>
<dbReference type="Pfam" id="PF21478">
    <property type="entry name" value="GcvP2_C"/>
    <property type="match status" value="1"/>
</dbReference>
<dbReference type="HAMAP" id="MF_00713">
    <property type="entry name" value="GcvPB"/>
    <property type="match status" value="1"/>
</dbReference>
<keyword evidence="2 5" id="KW-0663">Pyridoxal phosphate</keyword>
<dbReference type="EC" id="1.4.4.2" evidence="5"/>
<dbReference type="FunFam" id="3.90.1150.10:FF:000014">
    <property type="entry name" value="Probable glycine dehydrogenase (decarboxylating) subunit 2"/>
    <property type="match status" value="1"/>
</dbReference>
<comment type="similarity">
    <text evidence="5">Belongs to the GcvP family. C-terminal subunit subfamily.</text>
</comment>
<keyword evidence="8" id="KW-1185">Reference proteome</keyword>
<evidence type="ECO:0000259" key="6">
    <source>
        <dbReference type="Pfam" id="PF21478"/>
    </source>
</evidence>
<proteinExistence type="inferred from homology"/>
<dbReference type="GO" id="GO:0004375">
    <property type="term" value="F:glycine dehydrogenase (decarboxylating) activity"/>
    <property type="evidence" value="ECO:0007669"/>
    <property type="project" value="UniProtKB-EC"/>
</dbReference>
<comment type="catalytic activity">
    <reaction evidence="4 5">
        <text>N(6)-[(R)-lipoyl]-L-lysyl-[glycine-cleavage complex H protein] + glycine + H(+) = N(6)-[(R)-S(8)-aminomethyldihydrolipoyl]-L-lysyl-[glycine-cleavage complex H protein] + CO2</text>
        <dbReference type="Rhea" id="RHEA:24304"/>
        <dbReference type="Rhea" id="RHEA-COMP:10494"/>
        <dbReference type="Rhea" id="RHEA-COMP:10495"/>
        <dbReference type="ChEBI" id="CHEBI:15378"/>
        <dbReference type="ChEBI" id="CHEBI:16526"/>
        <dbReference type="ChEBI" id="CHEBI:57305"/>
        <dbReference type="ChEBI" id="CHEBI:83099"/>
        <dbReference type="ChEBI" id="CHEBI:83143"/>
        <dbReference type="EC" id="1.4.4.2"/>
    </reaction>
</comment>
<dbReference type="NCBIfam" id="NF003346">
    <property type="entry name" value="PRK04366.1"/>
    <property type="match status" value="1"/>
</dbReference>
<evidence type="ECO:0000256" key="5">
    <source>
        <dbReference type="HAMAP-Rule" id="MF_00713"/>
    </source>
</evidence>
<dbReference type="InterPro" id="IPR020581">
    <property type="entry name" value="GDC_P"/>
</dbReference>
<dbReference type="GO" id="GO:0005829">
    <property type="term" value="C:cytosol"/>
    <property type="evidence" value="ECO:0007669"/>
    <property type="project" value="TreeGrafter"/>
</dbReference>
<accession>A0A223KT12</accession>
<dbReference type="GO" id="GO:0030170">
    <property type="term" value="F:pyridoxal phosphate binding"/>
    <property type="evidence" value="ECO:0007669"/>
    <property type="project" value="TreeGrafter"/>
</dbReference>